<keyword evidence="3 6" id="KW-0547">Nucleotide-binding</keyword>
<evidence type="ECO:0000256" key="6">
    <source>
        <dbReference type="PROSITE-ProRule" id="PRU00409"/>
    </source>
</evidence>
<dbReference type="RefSeq" id="XP_004336725.1">
    <property type="nucleotide sequence ID" value="XM_004336677.1"/>
</dbReference>
<dbReference type="OrthoDB" id="196847at2759"/>
<dbReference type="InterPro" id="IPR011053">
    <property type="entry name" value="Single_hybrid_motif"/>
</dbReference>
<evidence type="ECO:0000256" key="3">
    <source>
        <dbReference type="ARBA" id="ARBA00022741"/>
    </source>
</evidence>
<proteinExistence type="predicted"/>
<feature type="region of interest" description="Disordered" evidence="7">
    <location>
        <begin position="664"/>
        <end position="791"/>
    </location>
</feature>
<comment type="cofactor">
    <cofactor evidence="1">
        <name>biotin</name>
        <dbReference type="ChEBI" id="CHEBI:57586"/>
    </cofactor>
</comment>
<feature type="domain" description="Biotin carboxylation" evidence="9">
    <location>
        <begin position="1"/>
        <end position="375"/>
    </location>
</feature>
<keyword evidence="2" id="KW-0436">Ligase</keyword>
<dbReference type="KEGG" id="acan:ACA1_390060"/>
<dbReference type="SMART" id="SM00878">
    <property type="entry name" value="Biotin_carb_C"/>
    <property type="match status" value="1"/>
</dbReference>
<keyword evidence="5" id="KW-0092">Biotin</keyword>
<dbReference type="AlphaFoldDB" id="L8GP92"/>
<dbReference type="GO" id="GO:0046872">
    <property type="term" value="F:metal ion binding"/>
    <property type="evidence" value="ECO:0007669"/>
    <property type="project" value="InterPro"/>
</dbReference>
<organism evidence="10 11">
    <name type="scientific">Acanthamoeba castellanii (strain ATCC 30010 / Neff)</name>
    <dbReference type="NCBI Taxonomy" id="1257118"/>
    <lineage>
        <taxon>Eukaryota</taxon>
        <taxon>Amoebozoa</taxon>
        <taxon>Discosea</taxon>
        <taxon>Longamoebia</taxon>
        <taxon>Centramoebida</taxon>
        <taxon>Acanthamoebidae</taxon>
        <taxon>Acanthamoeba</taxon>
    </lineage>
</organism>
<dbReference type="PROSITE" id="PS50979">
    <property type="entry name" value="BC"/>
    <property type="match status" value="1"/>
</dbReference>
<dbReference type="Proteomes" id="UP000011083">
    <property type="component" value="Unassembled WGS sequence"/>
</dbReference>
<evidence type="ECO:0000313" key="11">
    <source>
        <dbReference type="Proteomes" id="UP000011083"/>
    </source>
</evidence>
<dbReference type="EMBL" id="KB008044">
    <property type="protein sequence ID" value="ELR14712.1"/>
    <property type="molecule type" value="Genomic_DNA"/>
</dbReference>
<feature type="compositionally biased region" description="Polar residues" evidence="7">
    <location>
        <begin position="718"/>
        <end position="734"/>
    </location>
</feature>
<dbReference type="GO" id="GO:0005524">
    <property type="term" value="F:ATP binding"/>
    <property type="evidence" value="ECO:0007669"/>
    <property type="project" value="UniProtKB-UniRule"/>
</dbReference>
<feature type="compositionally biased region" description="Low complexity" evidence="7">
    <location>
        <begin position="696"/>
        <end position="716"/>
    </location>
</feature>
<dbReference type="SUPFAM" id="SSF51230">
    <property type="entry name" value="Single hybrid motif"/>
    <property type="match status" value="1"/>
</dbReference>
<dbReference type="InterPro" id="IPR011761">
    <property type="entry name" value="ATP-grasp"/>
</dbReference>
<dbReference type="PROSITE" id="PS50975">
    <property type="entry name" value="ATP_GRASP"/>
    <property type="match status" value="1"/>
</dbReference>
<dbReference type="Gene3D" id="2.40.50.100">
    <property type="match status" value="1"/>
</dbReference>
<dbReference type="FunFam" id="3.30.1490.20:FF:000003">
    <property type="entry name" value="acetyl-CoA carboxylase isoform X1"/>
    <property type="match status" value="1"/>
</dbReference>
<dbReference type="SUPFAM" id="SSF51246">
    <property type="entry name" value="Rudiment single hybrid motif"/>
    <property type="match status" value="1"/>
</dbReference>
<dbReference type="InterPro" id="IPR011764">
    <property type="entry name" value="Biotin_carboxylation_dom"/>
</dbReference>
<dbReference type="InterPro" id="IPR005482">
    <property type="entry name" value="Biotin_COase_C"/>
</dbReference>
<reference evidence="10 11" key="1">
    <citation type="journal article" date="2013" name="Genome Biol.">
        <title>Genome of Acanthamoeba castellanii highlights extensive lateral gene transfer and early evolution of tyrosine kinase signaling.</title>
        <authorList>
            <person name="Clarke M."/>
            <person name="Lohan A.J."/>
            <person name="Liu B."/>
            <person name="Lagkouvardos I."/>
            <person name="Roy S."/>
            <person name="Zafar N."/>
            <person name="Bertelli C."/>
            <person name="Schilde C."/>
            <person name="Kianianmomeni A."/>
            <person name="Burglin T.R."/>
            <person name="Frech C."/>
            <person name="Turcotte B."/>
            <person name="Kopec K.O."/>
            <person name="Synnott J.M."/>
            <person name="Choo C."/>
            <person name="Paponov I."/>
            <person name="Finkler A."/>
            <person name="Soon Heng Tan C."/>
            <person name="Hutchins A.P."/>
            <person name="Weinmeier T."/>
            <person name="Rattei T."/>
            <person name="Chu J.S."/>
            <person name="Gimenez G."/>
            <person name="Irimia M."/>
            <person name="Rigden D.J."/>
            <person name="Fitzpatrick D.A."/>
            <person name="Lorenzo-Morales J."/>
            <person name="Bateman A."/>
            <person name="Chiu C.H."/>
            <person name="Tang P."/>
            <person name="Hegemann P."/>
            <person name="Fromm H."/>
            <person name="Raoult D."/>
            <person name="Greub G."/>
            <person name="Miranda-Saavedra D."/>
            <person name="Chen N."/>
            <person name="Nash P."/>
            <person name="Ginger M.L."/>
            <person name="Horn M."/>
            <person name="Schaap P."/>
            <person name="Caler L."/>
            <person name="Loftus B."/>
        </authorList>
    </citation>
    <scope>NUCLEOTIDE SEQUENCE [LARGE SCALE GENOMIC DNA]</scope>
    <source>
        <strain evidence="10 11">Neff</strain>
    </source>
</reference>
<dbReference type="PANTHER" id="PTHR18866">
    <property type="entry name" value="CARBOXYLASE:PYRUVATE/ACETYL-COA/PROPIONYL-COA CARBOXYLASE"/>
    <property type="match status" value="1"/>
</dbReference>
<keyword evidence="4 6" id="KW-0067">ATP-binding</keyword>
<dbReference type="GO" id="GO:0016874">
    <property type="term" value="F:ligase activity"/>
    <property type="evidence" value="ECO:0007669"/>
    <property type="project" value="UniProtKB-KW"/>
</dbReference>
<dbReference type="SUPFAM" id="SSF56059">
    <property type="entry name" value="Glutathione synthetase ATP-binding domain-like"/>
    <property type="match status" value="1"/>
</dbReference>
<keyword evidence="11" id="KW-1185">Reference proteome</keyword>
<dbReference type="VEuPathDB" id="AmoebaDB:ACA1_390060"/>
<dbReference type="PANTHER" id="PTHR18866:SF127">
    <property type="match status" value="1"/>
</dbReference>
<dbReference type="STRING" id="1257118.L8GP92"/>
<gene>
    <name evidence="10" type="ORF">ACA1_390060</name>
</gene>
<evidence type="ECO:0000313" key="10">
    <source>
        <dbReference type="EMBL" id="ELR14712.1"/>
    </source>
</evidence>
<protein>
    <submittedName>
        <fullName evidence="10">Carbamoylphosphate synthase L chain, ATP binding domain containing protein</fullName>
    </submittedName>
</protein>
<evidence type="ECO:0000259" key="8">
    <source>
        <dbReference type="PROSITE" id="PS50975"/>
    </source>
</evidence>
<dbReference type="Pfam" id="PF00364">
    <property type="entry name" value="Biotin_lipoyl"/>
    <property type="match status" value="1"/>
</dbReference>
<dbReference type="PROSITE" id="PS00866">
    <property type="entry name" value="CPSASE_1"/>
    <property type="match status" value="1"/>
</dbReference>
<dbReference type="Pfam" id="PF02785">
    <property type="entry name" value="Biotin_carb_C"/>
    <property type="match status" value="1"/>
</dbReference>
<accession>L8GP92</accession>
<dbReference type="GeneID" id="14915412"/>
<dbReference type="InterPro" id="IPR011054">
    <property type="entry name" value="Rudment_hybrid_motif"/>
</dbReference>
<dbReference type="InterPro" id="IPR005479">
    <property type="entry name" value="CPAse_ATP-bd"/>
</dbReference>
<evidence type="ECO:0000256" key="7">
    <source>
        <dbReference type="SAM" id="MobiDB-lite"/>
    </source>
</evidence>
<dbReference type="CDD" id="cd06850">
    <property type="entry name" value="biotinyl_domain"/>
    <property type="match status" value="1"/>
</dbReference>
<dbReference type="InterPro" id="IPR050856">
    <property type="entry name" value="Biotin_carboxylase_complex"/>
</dbReference>
<dbReference type="InterPro" id="IPR005481">
    <property type="entry name" value="BC-like_N"/>
</dbReference>
<feature type="domain" description="ATP-grasp" evidence="8">
    <location>
        <begin position="44"/>
        <end position="243"/>
    </location>
</feature>
<dbReference type="PROSITE" id="PS00867">
    <property type="entry name" value="CPSASE_2"/>
    <property type="match status" value="1"/>
</dbReference>
<dbReference type="InterPro" id="IPR000089">
    <property type="entry name" value="Biotin_lipoyl"/>
</dbReference>
<feature type="compositionally biased region" description="Basic residues" evidence="7">
    <location>
        <begin position="782"/>
        <end position="791"/>
    </location>
</feature>
<evidence type="ECO:0000256" key="4">
    <source>
        <dbReference type="ARBA" id="ARBA00022840"/>
    </source>
</evidence>
<dbReference type="Pfam" id="PF02786">
    <property type="entry name" value="CPSase_L_D2"/>
    <property type="match status" value="1"/>
</dbReference>
<dbReference type="Pfam" id="PF00289">
    <property type="entry name" value="Biotin_carb_N"/>
    <property type="match status" value="1"/>
</dbReference>
<feature type="compositionally biased region" description="Low complexity" evidence="7">
    <location>
        <begin position="735"/>
        <end position="774"/>
    </location>
</feature>
<name>L8GP92_ACACF</name>
<sequence>MLAAGYGFLSENEGFARRCEEEGIIFVGPTPEAIASMGSKRGAKLLLRERDASIPLIPGYDGADQSTETLCREAKRIGFPVLLKASAGGGGKGMRVVREASQLVDAIDSAKRESRNSFGDDTLLIEKYFDDVRHIEFQIMGDQYGNVVHLNERECSVQRRHQKVIEEAPSVIMTPALRERMGHSAVAIGRAINYRGAGTVEFIADDQGHYYFLEVNTRLQVEHPVTEMTTGVDLVQAQIHVAQGASLDELGLKQEALLVKGHAIECRLYAEDPDNNFFPCTGRVLTWQPAAIAGVRYDGGIRSGSEISVYYDPLICKIIAHAPTREEALNKMVKALRETVILGLTTNKVFLQQVLLHPDFRSGHFNTHFIDHHLPADVRRQSVEGDRDEMVIAALLWDWRRRERARSLLRRLPSGWRNSPYANSRQEFVVAGGDKARNVAVEYRYEAKRGTGTQRDPNAHFYVKVNSAREYSRVVLHQHHMPVGPQGEGEDDATLDVSLDGLRRRYIVNAAEDRIFVHSATFGESVLTLKSRYAQAFVGDAAGEGEYIAQMPGKILQLLVADGKEVAAGEALLVMESMKMESKISAHKAGKVKLHKKAKRIEKDLWFSPLPRSLLEKRHQFFGARASLHHRHFGLFGHLDPTIGAERIILICVTRSHGWVPPPLQQRKEMHRSRLSPATTELINRRRRSTERPSGSASLCSSRPALAAAARACVSSGKPPNSSTPSIRPSASRGTRSATTRSLLKSTSTTCGTSSSRSWATSTATWSTSMSASAPFSAGTRRSSKKRRRSS</sequence>
<dbReference type="Gene3D" id="3.30.470.20">
    <property type="entry name" value="ATP-grasp fold, B domain"/>
    <property type="match status" value="1"/>
</dbReference>
<evidence type="ECO:0000256" key="2">
    <source>
        <dbReference type="ARBA" id="ARBA00022598"/>
    </source>
</evidence>
<evidence type="ECO:0000256" key="5">
    <source>
        <dbReference type="ARBA" id="ARBA00023267"/>
    </source>
</evidence>
<evidence type="ECO:0000259" key="9">
    <source>
        <dbReference type="PROSITE" id="PS50979"/>
    </source>
</evidence>
<evidence type="ECO:0000256" key="1">
    <source>
        <dbReference type="ARBA" id="ARBA00001953"/>
    </source>
</evidence>